<dbReference type="InterPro" id="IPR027417">
    <property type="entry name" value="P-loop_NTPase"/>
</dbReference>
<dbReference type="Proteomes" id="UP001220010">
    <property type="component" value="Unassembled WGS sequence"/>
</dbReference>
<feature type="domain" description="ABC transporter" evidence="5">
    <location>
        <begin position="52"/>
        <end position="272"/>
    </location>
</feature>
<evidence type="ECO:0000256" key="4">
    <source>
        <dbReference type="ARBA" id="ARBA00022840"/>
    </source>
</evidence>
<dbReference type="SMART" id="SM00382">
    <property type="entry name" value="AAA"/>
    <property type="match status" value="1"/>
</dbReference>
<proteinExistence type="inferred from homology"/>
<evidence type="ECO:0000256" key="3">
    <source>
        <dbReference type="ARBA" id="ARBA00022741"/>
    </source>
</evidence>
<dbReference type="PANTHER" id="PTHR46743:SF2">
    <property type="entry name" value="TEICHOIC ACIDS EXPORT ATP-BINDING PROTEIN TAGH"/>
    <property type="match status" value="1"/>
</dbReference>
<dbReference type="SUPFAM" id="SSF52540">
    <property type="entry name" value="P-loop containing nucleoside triphosphate hydrolases"/>
    <property type="match status" value="1"/>
</dbReference>
<dbReference type="RefSeq" id="WP_316967669.1">
    <property type="nucleotide sequence ID" value="NZ_JARFPK010000097.1"/>
</dbReference>
<dbReference type="PROSITE" id="PS50893">
    <property type="entry name" value="ABC_TRANSPORTER_2"/>
    <property type="match status" value="1"/>
</dbReference>
<keyword evidence="2" id="KW-0813">Transport</keyword>
<dbReference type="Gene3D" id="3.40.50.300">
    <property type="entry name" value="P-loop containing nucleotide triphosphate hydrolases"/>
    <property type="match status" value="1"/>
</dbReference>
<keyword evidence="3" id="KW-0547">Nucleotide-binding</keyword>
<dbReference type="CDD" id="cd03220">
    <property type="entry name" value="ABC_KpsT_Wzt"/>
    <property type="match status" value="1"/>
</dbReference>
<reference evidence="6 7" key="1">
    <citation type="submission" date="2023-03" db="EMBL/GenBank/DDBJ databases">
        <title>WGS of Methanotrichaceae archaeon Mx.</title>
        <authorList>
            <person name="Sorokin D.Y."/>
            <person name="Merkel A.Y."/>
        </authorList>
    </citation>
    <scope>NUCLEOTIDE SEQUENCE [LARGE SCALE GENOMIC DNA]</scope>
    <source>
        <strain evidence="6 7">Mx</strain>
    </source>
</reference>
<evidence type="ECO:0000256" key="1">
    <source>
        <dbReference type="ARBA" id="ARBA00005417"/>
    </source>
</evidence>
<organism evidence="6 7">
    <name type="scientific">Candidatus Methanocrinis natronophilus</name>
    <dbReference type="NCBI Taxonomy" id="3033396"/>
    <lineage>
        <taxon>Archaea</taxon>
        <taxon>Methanobacteriati</taxon>
        <taxon>Methanobacteriota</taxon>
        <taxon>Stenosarchaea group</taxon>
        <taxon>Methanomicrobia</taxon>
        <taxon>Methanotrichales</taxon>
        <taxon>Methanotrichaceae</taxon>
        <taxon>Methanocrinis</taxon>
    </lineage>
</organism>
<dbReference type="InterPro" id="IPR003439">
    <property type="entry name" value="ABC_transporter-like_ATP-bd"/>
</dbReference>
<comment type="similarity">
    <text evidence="1">Belongs to the ABC transporter superfamily.</text>
</comment>
<evidence type="ECO:0000259" key="5">
    <source>
        <dbReference type="PROSITE" id="PS50893"/>
    </source>
</evidence>
<evidence type="ECO:0000256" key="2">
    <source>
        <dbReference type="ARBA" id="ARBA00022448"/>
    </source>
</evidence>
<comment type="caution">
    <text evidence="6">The sequence shown here is derived from an EMBL/GenBank/DDBJ whole genome shotgun (WGS) entry which is preliminary data.</text>
</comment>
<dbReference type="InterPro" id="IPR050683">
    <property type="entry name" value="Bact_Polysacc_Export_ATP-bd"/>
</dbReference>
<dbReference type="InterPro" id="IPR003593">
    <property type="entry name" value="AAA+_ATPase"/>
</dbReference>
<sequence length="273" mass="30128">MNGALGELGAIRALANGKVRLRRDGEGEEAIVVEDVSKRFRIPRQKKATFYDHLLGVVRGGSYTYEVFSALEGVSFSVRRGETFGVIGPNGCGKSTLLKILAGVLYPDSGRVRIEGKVAPFLELGVGFHPELTAIENIRLYGAIMGLSRHQIEGKREEILEFADLKRFESMKLKNFSSGMYVKLAFATAIEADPDILLVDEVLSVGDEAFQKKCAPKIEDIRRAGKTIVYVSHALGSVRDLCERCILLNSGRIVDLGGADWVVDEYYKMMDHP</sequence>
<gene>
    <name evidence="6" type="ORF">P0O15_12370</name>
</gene>
<evidence type="ECO:0000313" key="6">
    <source>
        <dbReference type="EMBL" id="MDF0591953.1"/>
    </source>
</evidence>
<dbReference type="EMBL" id="JARFPK010000097">
    <property type="protein sequence ID" value="MDF0591953.1"/>
    <property type="molecule type" value="Genomic_DNA"/>
</dbReference>
<keyword evidence="7" id="KW-1185">Reference proteome</keyword>
<dbReference type="GO" id="GO:0005524">
    <property type="term" value="F:ATP binding"/>
    <property type="evidence" value="ECO:0007669"/>
    <property type="project" value="UniProtKB-KW"/>
</dbReference>
<evidence type="ECO:0000313" key="7">
    <source>
        <dbReference type="Proteomes" id="UP001220010"/>
    </source>
</evidence>
<protein>
    <submittedName>
        <fullName evidence="6">ABC transporter ATP-binding protein</fullName>
    </submittedName>
</protein>
<dbReference type="Pfam" id="PF00005">
    <property type="entry name" value="ABC_tran"/>
    <property type="match status" value="1"/>
</dbReference>
<accession>A0ABT5XB90</accession>
<dbReference type="PANTHER" id="PTHR46743">
    <property type="entry name" value="TEICHOIC ACIDS EXPORT ATP-BINDING PROTEIN TAGH"/>
    <property type="match status" value="1"/>
</dbReference>
<name>A0ABT5XB90_9EURY</name>
<dbReference type="InterPro" id="IPR015860">
    <property type="entry name" value="ABC_transpr_TagH-like"/>
</dbReference>
<keyword evidence="4 6" id="KW-0067">ATP-binding</keyword>